<evidence type="ECO:0000259" key="1">
    <source>
        <dbReference type="PROSITE" id="PS51925"/>
    </source>
</evidence>
<dbReference type="EMBL" id="AZIL01002282">
    <property type="protein sequence ID" value="EWM22046.1"/>
    <property type="molecule type" value="Genomic_DNA"/>
</dbReference>
<dbReference type="Pfam" id="PF02201">
    <property type="entry name" value="SWIB"/>
    <property type="match status" value="1"/>
</dbReference>
<proteinExistence type="predicted"/>
<dbReference type="InterPro" id="IPR003121">
    <property type="entry name" value="SWIB_MDM2_domain"/>
</dbReference>
<keyword evidence="3" id="KW-1185">Reference proteome</keyword>
<dbReference type="AlphaFoldDB" id="W7TNT1"/>
<dbReference type="PANTHER" id="PTHR13844">
    <property type="entry name" value="SWI/SNF-RELATED MATRIX-ASSOCIATED ACTIN-DEPENDENT REGULATOR OF CHROMATIN SUBFAMILY D"/>
    <property type="match status" value="1"/>
</dbReference>
<dbReference type="InterPro" id="IPR019835">
    <property type="entry name" value="SWIB_domain"/>
</dbReference>
<dbReference type="SMART" id="SM00151">
    <property type="entry name" value="SWIB"/>
    <property type="match status" value="1"/>
</dbReference>
<evidence type="ECO:0000313" key="3">
    <source>
        <dbReference type="Proteomes" id="UP000019335"/>
    </source>
</evidence>
<dbReference type="Gene3D" id="1.10.245.10">
    <property type="entry name" value="SWIB/MDM2 domain"/>
    <property type="match status" value="1"/>
</dbReference>
<accession>W7TNT1</accession>
<reference evidence="2 3" key="1">
    <citation type="journal article" date="2014" name="Mol. Plant">
        <title>Chromosome Scale Genome Assembly and Transcriptome Profiling of Nannochloropsis gaditana in Nitrogen Depletion.</title>
        <authorList>
            <person name="Corteggiani Carpinelli E."/>
            <person name="Telatin A."/>
            <person name="Vitulo N."/>
            <person name="Forcato C."/>
            <person name="D'Angelo M."/>
            <person name="Schiavon R."/>
            <person name="Vezzi A."/>
            <person name="Giacometti G.M."/>
            <person name="Morosinotto T."/>
            <person name="Valle G."/>
        </authorList>
    </citation>
    <scope>NUCLEOTIDE SEQUENCE [LARGE SCALE GENOMIC DNA]</scope>
    <source>
        <strain evidence="2 3">B-31</strain>
    </source>
</reference>
<dbReference type="PROSITE" id="PS51925">
    <property type="entry name" value="SWIB_MDM2"/>
    <property type="match status" value="1"/>
</dbReference>
<dbReference type="CDD" id="cd10567">
    <property type="entry name" value="SWIB-MDM2_like"/>
    <property type="match status" value="1"/>
</dbReference>
<dbReference type="Proteomes" id="UP000019335">
    <property type="component" value="Unassembled WGS sequence"/>
</dbReference>
<feature type="domain" description="DM2" evidence="1">
    <location>
        <begin position="67"/>
        <end position="144"/>
    </location>
</feature>
<dbReference type="InterPro" id="IPR036885">
    <property type="entry name" value="SWIB_MDM2_dom_sf"/>
</dbReference>
<comment type="caution">
    <text evidence="2">The sequence shown here is derived from an EMBL/GenBank/DDBJ whole genome shotgun (WGS) entry which is preliminary data.</text>
</comment>
<dbReference type="OrthoDB" id="10251073at2759"/>
<name>W7TNT1_9STRA</name>
<sequence length="162" mass="18612">MFTSMMHTATLDQGGIGFTQWPCPPYKKLKRDARKLRTRVGEGRYFAPRPPPLRPRTYISMFFAMSGLKTVMRVSPELAKVLGGDRMARTEAVKRIWSYIKDKKLQNPSNKREIVCDNSLKAVFEKDSVTMFEMNKLMSKHFSKPIGTPSRVLNSVLKHSRT</sequence>
<organism evidence="2 3">
    <name type="scientific">Nannochloropsis gaditana</name>
    <dbReference type="NCBI Taxonomy" id="72520"/>
    <lineage>
        <taxon>Eukaryota</taxon>
        <taxon>Sar</taxon>
        <taxon>Stramenopiles</taxon>
        <taxon>Ochrophyta</taxon>
        <taxon>Eustigmatophyceae</taxon>
        <taxon>Eustigmatales</taxon>
        <taxon>Monodopsidaceae</taxon>
        <taxon>Nannochloropsis</taxon>
    </lineage>
</organism>
<evidence type="ECO:0000313" key="2">
    <source>
        <dbReference type="EMBL" id="EWM22046.1"/>
    </source>
</evidence>
<protein>
    <submittedName>
        <fullName evidence="2">Swib complex baf60b domain-containing protein</fullName>
    </submittedName>
</protein>
<gene>
    <name evidence="2" type="ORF">Naga_100052g17</name>
</gene>
<dbReference type="SUPFAM" id="SSF47592">
    <property type="entry name" value="SWIB/MDM2 domain"/>
    <property type="match status" value="1"/>
</dbReference>